<dbReference type="Proteomes" id="UP000258309">
    <property type="component" value="Unassembled WGS sequence"/>
</dbReference>
<dbReference type="PANTHER" id="PTHR23246">
    <property type="entry name" value="NEW-GLUE PROTEIN"/>
    <property type="match status" value="1"/>
</dbReference>
<evidence type="ECO:0000256" key="1">
    <source>
        <dbReference type="SAM" id="MobiDB-lite"/>
    </source>
</evidence>
<protein>
    <recommendedName>
        <fullName evidence="2">Myb-like domain-containing protein</fullName>
    </recommendedName>
</protein>
<dbReference type="InterPro" id="IPR009057">
    <property type="entry name" value="Homeodomain-like_sf"/>
</dbReference>
<feature type="non-terminal residue" evidence="3">
    <location>
        <position position="1"/>
    </location>
</feature>
<feature type="compositionally biased region" description="Basic residues" evidence="1">
    <location>
        <begin position="258"/>
        <end position="282"/>
    </location>
</feature>
<feature type="region of interest" description="Disordered" evidence="1">
    <location>
        <begin position="231"/>
        <end position="282"/>
    </location>
</feature>
<proteinExistence type="predicted"/>
<dbReference type="SUPFAM" id="SSF46689">
    <property type="entry name" value="Homeodomain-like"/>
    <property type="match status" value="1"/>
</dbReference>
<dbReference type="Pfam" id="PF00249">
    <property type="entry name" value="Myb_DNA-binding"/>
    <property type="match status" value="1"/>
</dbReference>
<dbReference type="Gene3D" id="1.10.10.60">
    <property type="entry name" value="Homeodomain-like"/>
    <property type="match status" value="1"/>
</dbReference>
<name>A0A3E2HKS2_SCYLI</name>
<evidence type="ECO:0000313" key="4">
    <source>
        <dbReference type="Proteomes" id="UP000258309"/>
    </source>
</evidence>
<sequence>MPGHRHRASQGYYTDPVVIQGHQIPLSTAEQQSLSYYGDLASANMQPQSLQPPNYATGGPVQQPQSIQSYQPMPQQAMPTRPSSGAWSQVDDQTLMQARSQGMNWAPIQQNYFPNKTPNACRKRHERLMERRNADDWDTIKLENLAKTYMGMRREIWSPLAAQTGEKWNVVEQKCMSNGLKNLQTAARSATRRERMNEGLGQPTSMPPGAYAVEPPADDSSLSIDELEAEYDADGTSSTHSGGSVGIGMSGVPQAHYGTHHPGHHQQHHHHQGGHQQYHHQQRLPSLDMGIDAIINRPNRSSSGR</sequence>
<dbReference type="PANTHER" id="PTHR23246:SF13">
    <property type="entry name" value="GH12359P"/>
    <property type="match status" value="1"/>
</dbReference>
<dbReference type="AlphaFoldDB" id="A0A3E2HKS2"/>
<dbReference type="EMBL" id="NCSJ02000030">
    <property type="protein sequence ID" value="RFU33792.1"/>
    <property type="molecule type" value="Genomic_DNA"/>
</dbReference>
<accession>A0A3E2HKS2</accession>
<dbReference type="InterPro" id="IPR001005">
    <property type="entry name" value="SANT/Myb"/>
</dbReference>
<dbReference type="OrthoDB" id="4151352at2759"/>
<dbReference type="CDD" id="cd00167">
    <property type="entry name" value="SANT"/>
    <property type="match status" value="1"/>
</dbReference>
<evidence type="ECO:0000259" key="2">
    <source>
        <dbReference type="PROSITE" id="PS50090"/>
    </source>
</evidence>
<feature type="non-terminal residue" evidence="3">
    <location>
        <position position="305"/>
    </location>
</feature>
<feature type="region of interest" description="Disordered" evidence="1">
    <location>
        <begin position="184"/>
        <end position="219"/>
    </location>
</feature>
<dbReference type="OMA" id="NSPQYMT"/>
<organism evidence="3 4">
    <name type="scientific">Scytalidium lignicola</name>
    <name type="common">Hyphomycete</name>
    <dbReference type="NCBI Taxonomy" id="5539"/>
    <lineage>
        <taxon>Eukaryota</taxon>
        <taxon>Fungi</taxon>
        <taxon>Dikarya</taxon>
        <taxon>Ascomycota</taxon>
        <taxon>Pezizomycotina</taxon>
        <taxon>Leotiomycetes</taxon>
        <taxon>Leotiomycetes incertae sedis</taxon>
        <taxon>Scytalidium</taxon>
    </lineage>
</organism>
<feature type="domain" description="Myb-like" evidence="2">
    <location>
        <begin position="85"/>
        <end position="129"/>
    </location>
</feature>
<gene>
    <name evidence="3" type="ORF">B7463_g2530</name>
</gene>
<keyword evidence="4" id="KW-1185">Reference proteome</keyword>
<reference evidence="3 4" key="1">
    <citation type="submission" date="2018-05" db="EMBL/GenBank/DDBJ databases">
        <title>Draft genome sequence of Scytalidium lignicola DSM 105466, a ubiquitous saprotrophic fungus.</title>
        <authorList>
            <person name="Buettner E."/>
            <person name="Gebauer A.M."/>
            <person name="Hofrichter M."/>
            <person name="Liers C."/>
            <person name="Kellner H."/>
        </authorList>
    </citation>
    <scope>NUCLEOTIDE SEQUENCE [LARGE SCALE GENOMIC DNA]</scope>
    <source>
        <strain evidence="3 4">DSM 105466</strain>
    </source>
</reference>
<evidence type="ECO:0000313" key="3">
    <source>
        <dbReference type="EMBL" id="RFU33792.1"/>
    </source>
</evidence>
<dbReference type="STRING" id="5539.A0A3E2HKS2"/>
<comment type="caution">
    <text evidence="3">The sequence shown here is derived from an EMBL/GenBank/DDBJ whole genome shotgun (WGS) entry which is preliminary data.</text>
</comment>
<dbReference type="InterPro" id="IPR053095">
    <property type="entry name" value="Actin-binding/GATA_Znf"/>
</dbReference>
<dbReference type="PROSITE" id="PS50090">
    <property type="entry name" value="MYB_LIKE"/>
    <property type="match status" value="1"/>
</dbReference>